<feature type="domain" description="VOC" evidence="1">
    <location>
        <begin position="4"/>
        <end position="114"/>
    </location>
</feature>
<gene>
    <name evidence="2" type="ORF">EAS64_02930</name>
</gene>
<evidence type="ECO:0000313" key="3">
    <source>
        <dbReference type="Proteomes" id="UP000460272"/>
    </source>
</evidence>
<comment type="caution">
    <text evidence="2">The sequence shown here is derived from an EMBL/GenBank/DDBJ whole genome shotgun (WGS) entry which is preliminary data.</text>
</comment>
<proteinExistence type="predicted"/>
<organism evidence="2 3">
    <name type="scientific">Trebonia kvetii</name>
    <dbReference type="NCBI Taxonomy" id="2480626"/>
    <lineage>
        <taxon>Bacteria</taxon>
        <taxon>Bacillati</taxon>
        <taxon>Actinomycetota</taxon>
        <taxon>Actinomycetes</taxon>
        <taxon>Streptosporangiales</taxon>
        <taxon>Treboniaceae</taxon>
        <taxon>Trebonia</taxon>
    </lineage>
</organism>
<dbReference type="OrthoDB" id="9793039at2"/>
<dbReference type="InterPro" id="IPR029068">
    <property type="entry name" value="Glyas_Bleomycin-R_OHBP_Dase"/>
</dbReference>
<dbReference type="PROSITE" id="PS51819">
    <property type="entry name" value="VOC"/>
    <property type="match status" value="1"/>
</dbReference>
<dbReference type="Gene3D" id="3.10.180.10">
    <property type="entry name" value="2,3-Dihydroxybiphenyl 1,2-Dioxygenase, domain 1"/>
    <property type="match status" value="1"/>
</dbReference>
<dbReference type="InterPro" id="IPR052164">
    <property type="entry name" value="Anthracycline_SecMetBiosynth"/>
</dbReference>
<accession>A0A6P2CA05</accession>
<protein>
    <submittedName>
        <fullName evidence="2">VOC family protein</fullName>
    </submittedName>
</protein>
<dbReference type="PANTHER" id="PTHR33993">
    <property type="entry name" value="GLYOXALASE-RELATED"/>
    <property type="match status" value="1"/>
</dbReference>
<dbReference type="Pfam" id="PF00903">
    <property type="entry name" value="Glyoxalase"/>
    <property type="match status" value="1"/>
</dbReference>
<keyword evidence="3" id="KW-1185">Reference proteome</keyword>
<reference evidence="2 3" key="1">
    <citation type="submission" date="2018-11" db="EMBL/GenBank/DDBJ databases">
        <title>Trebonia kvetii gen.nov., sp.nov., a novel acidophilic actinobacterium, and proposal of the new actinobacterial family Treboniaceae fam. nov.</title>
        <authorList>
            <person name="Rapoport D."/>
            <person name="Sagova-Mareckova M."/>
            <person name="Sedlacek I."/>
            <person name="Provaznik J."/>
            <person name="Kralova S."/>
            <person name="Pavlinic D."/>
            <person name="Benes V."/>
            <person name="Kopecky J."/>
        </authorList>
    </citation>
    <scope>NUCLEOTIDE SEQUENCE [LARGE SCALE GENOMIC DNA]</scope>
    <source>
        <strain evidence="2 3">15Tr583</strain>
    </source>
</reference>
<evidence type="ECO:0000259" key="1">
    <source>
        <dbReference type="PROSITE" id="PS51819"/>
    </source>
</evidence>
<dbReference type="AlphaFoldDB" id="A0A6P2CA05"/>
<dbReference type="EMBL" id="RPFW01000001">
    <property type="protein sequence ID" value="TVZ06393.1"/>
    <property type="molecule type" value="Genomic_DNA"/>
</dbReference>
<dbReference type="Proteomes" id="UP000460272">
    <property type="component" value="Unassembled WGS sequence"/>
</dbReference>
<sequence>MPSPVVHFEIRSSDPDATRSFFGKLFGWTFPGGGIPGYSYVDTGVEGAIPGGISPLQGGTPLVTFFVGVQDVAATLDAAVAQGGKIIQPATSVPGVTFGLLADPQGQVVGLASADS</sequence>
<name>A0A6P2CA05_9ACTN</name>
<evidence type="ECO:0000313" key="2">
    <source>
        <dbReference type="EMBL" id="TVZ06393.1"/>
    </source>
</evidence>
<dbReference type="SUPFAM" id="SSF54593">
    <property type="entry name" value="Glyoxalase/Bleomycin resistance protein/Dihydroxybiphenyl dioxygenase"/>
    <property type="match status" value="1"/>
</dbReference>
<dbReference type="InterPro" id="IPR004360">
    <property type="entry name" value="Glyas_Fos-R_dOase_dom"/>
</dbReference>
<dbReference type="InterPro" id="IPR037523">
    <property type="entry name" value="VOC_core"/>
</dbReference>
<dbReference type="RefSeq" id="WP_145851148.1">
    <property type="nucleotide sequence ID" value="NZ_RPFW01000001.1"/>
</dbReference>